<dbReference type="EMBL" id="JAUEPN010000002">
    <property type="protein sequence ID" value="KAK3298757.1"/>
    <property type="molecule type" value="Genomic_DNA"/>
</dbReference>
<comment type="caution">
    <text evidence="1">The sequence shown here is derived from an EMBL/GenBank/DDBJ whole genome shotgun (WGS) entry which is preliminary data.</text>
</comment>
<gene>
    <name evidence="1" type="ORF">B0H64DRAFT_318579</name>
</gene>
<name>A0AAE0LV75_9PEZI</name>
<evidence type="ECO:0000313" key="2">
    <source>
        <dbReference type="Proteomes" id="UP001278766"/>
    </source>
</evidence>
<proteinExistence type="predicted"/>
<dbReference type="GeneID" id="87837343"/>
<reference evidence="1" key="2">
    <citation type="submission" date="2023-06" db="EMBL/GenBank/DDBJ databases">
        <authorList>
            <consortium name="Lawrence Berkeley National Laboratory"/>
            <person name="Haridas S."/>
            <person name="Hensen N."/>
            <person name="Bonometti L."/>
            <person name="Westerberg I."/>
            <person name="Brannstrom I.O."/>
            <person name="Guillou S."/>
            <person name="Cros-Aarteil S."/>
            <person name="Calhoun S."/>
            <person name="Kuo A."/>
            <person name="Mondo S."/>
            <person name="Pangilinan J."/>
            <person name="Riley R."/>
            <person name="Labutti K."/>
            <person name="Andreopoulos B."/>
            <person name="Lipzen A."/>
            <person name="Chen C."/>
            <person name="Yanf M."/>
            <person name="Daum C."/>
            <person name="Ng V."/>
            <person name="Clum A."/>
            <person name="Steindorff A."/>
            <person name="Ohm R."/>
            <person name="Martin F."/>
            <person name="Silar P."/>
            <person name="Natvig D."/>
            <person name="Lalanne C."/>
            <person name="Gautier V."/>
            <person name="Ament-Velasquez S.L."/>
            <person name="Kruys A."/>
            <person name="Hutchinson M.I."/>
            <person name="Powell A.J."/>
            <person name="Barry K."/>
            <person name="Miller A.N."/>
            <person name="Grigoriev I.V."/>
            <person name="Debuchy R."/>
            <person name="Gladieux P."/>
            <person name="Thoren M.H."/>
            <person name="Johannesson H."/>
        </authorList>
    </citation>
    <scope>NUCLEOTIDE SEQUENCE</scope>
    <source>
        <strain evidence="1">CBS 168.71</strain>
    </source>
</reference>
<keyword evidence="2" id="KW-1185">Reference proteome</keyword>
<dbReference type="AlphaFoldDB" id="A0AAE0LV75"/>
<organism evidence="1 2">
    <name type="scientific">Chaetomium fimeti</name>
    <dbReference type="NCBI Taxonomy" id="1854472"/>
    <lineage>
        <taxon>Eukaryota</taxon>
        <taxon>Fungi</taxon>
        <taxon>Dikarya</taxon>
        <taxon>Ascomycota</taxon>
        <taxon>Pezizomycotina</taxon>
        <taxon>Sordariomycetes</taxon>
        <taxon>Sordariomycetidae</taxon>
        <taxon>Sordariales</taxon>
        <taxon>Chaetomiaceae</taxon>
        <taxon>Chaetomium</taxon>
    </lineage>
</organism>
<feature type="non-terminal residue" evidence="1">
    <location>
        <position position="61"/>
    </location>
</feature>
<evidence type="ECO:0000313" key="1">
    <source>
        <dbReference type="EMBL" id="KAK3298757.1"/>
    </source>
</evidence>
<sequence length="61" mass="7560">NNTLRPNIYIGVYYIIFIEEYILPVNCNILIDENLYRYFKIYIYKINYFNIKKVLLIKVNF</sequence>
<accession>A0AAE0LV75</accession>
<protein>
    <submittedName>
        <fullName evidence="1">Uncharacterized protein</fullName>
    </submittedName>
</protein>
<dbReference type="Proteomes" id="UP001278766">
    <property type="component" value="Unassembled WGS sequence"/>
</dbReference>
<dbReference type="RefSeq" id="XP_062662271.1">
    <property type="nucleotide sequence ID" value="XM_062800395.1"/>
</dbReference>
<reference evidence="1" key="1">
    <citation type="journal article" date="2023" name="Mol. Phylogenet. Evol.">
        <title>Genome-scale phylogeny and comparative genomics of the fungal order Sordariales.</title>
        <authorList>
            <person name="Hensen N."/>
            <person name="Bonometti L."/>
            <person name="Westerberg I."/>
            <person name="Brannstrom I.O."/>
            <person name="Guillou S."/>
            <person name="Cros-Aarteil S."/>
            <person name="Calhoun S."/>
            <person name="Haridas S."/>
            <person name="Kuo A."/>
            <person name="Mondo S."/>
            <person name="Pangilinan J."/>
            <person name="Riley R."/>
            <person name="LaButti K."/>
            <person name="Andreopoulos B."/>
            <person name="Lipzen A."/>
            <person name="Chen C."/>
            <person name="Yan M."/>
            <person name="Daum C."/>
            <person name="Ng V."/>
            <person name="Clum A."/>
            <person name="Steindorff A."/>
            <person name="Ohm R.A."/>
            <person name="Martin F."/>
            <person name="Silar P."/>
            <person name="Natvig D.O."/>
            <person name="Lalanne C."/>
            <person name="Gautier V."/>
            <person name="Ament-Velasquez S.L."/>
            <person name="Kruys A."/>
            <person name="Hutchinson M.I."/>
            <person name="Powell A.J."/>
            <person name="Barry K."/>
            <person name="Miller A.N."/>
            <person name="Grigoriev I.V."/>
            <person name="Debuchy R."/>
            <person name="Gladieux P."/>
            <person name="Hiltunen Thoren M."/>
            <person name="Johannesson H."/>
        </authorList>
    </citation>
    <scope>NUCLEOTIDE SEQUENCE</scope>
    <source>
        <strain evidence="1">CBS 168.71</strain>
    </source>
</reference>